<name>A0A4Z1I1Q9_9HELO</name>
<keyword evidence="2" id="KW-1185">Reference proteome</keyword>
<comment type="caution">
    <text evidence="1">The sequence shown here is derived from an EMBL/GenBank/DDBJ whole genome shotgun (WGS) entry which is preliminary data.</text>
</comment>
<accession>A0A4Z1I1Q9</accession>
<organism evidence="1 2">
    <name type="scientific">Botryotinia narcissicola</name>
    <dbReference type="NCBI Taxonomy" id="278944"/>
    <lineage>
        <taxon>Eukaryota</taxon>
        <taxon>Fungi</taxon>
        <taxon>Dikarya</taxon>
        <taxon>Ascomycota</taxon>
        <taxon>Pezizomycotina</taxon>
        <taxon>Leotiomycetes</taxon>
        <taxon>Helotiales</taxon>
        <taxon>Sclerotiniaceae</taxon>
        <taxon>Botryotinia</taxon>
    </lineage>
</organism>
<sequence>MILRLYDMGGSLSAENITQLALALRLWYHPRMSFSARMNNAAKLYTFLSNHFPALEKLWLIVKAEDPREESPSIKHLLRILDVSDRFMDLDLRVKYAPGVSDRQKDVQEEFFERKLGDIKGHTEIIAGDFSRFLNTKKSDLWPSAREASLRYWKTRRPVPALMCLMSKHESVRDVYSCKVEHTDTSAWLWVPTLGVNVACHKDASPVHKYKGLAQIFDGEPW</sequence>
<protein>
    <submittedName>
        <fullName evidence="1">Uncharacterized protein</fullName>
    </submittedName>
</protein>
<proteinExistence type="predicted"/>
<reference evidence="1 2" key="1">
    <citation type="submission" date="2017-12" db="EMBL/GenBank/DDBJ databases">
        <title>Comparative genomics of Botrytis spp.</title>
        <authorList>
            <person name="Valero-Jimenez C.A."/>
            <person name="Tapia P."/>
            <person name="Veloso J."/>
            <person name="Silva-Moreno E."/>
            <person name="Staats M."/>
            <person name="Valdes J.H."/>
            <person name="Van Kan J.A.L."/>
        </authorList>
    </citation>
    <scope>NUCLEOTIDE SEQUENCE [LARGE SCALE GENOMIC DNA]</scope>
    <source>
        <strain evidence="1 2">MUCL2120</strain>
    </source>
</reference>
<dbReference type="Proteomes" id="UP000297452">
    <property type="component" value="Unassembled WGS sequence"/>
</dbReference>
<evidence type="ECO:0000313" key="1">
    <source>
        <dbReference type="EMBL" id="TGO55296.1"/>
    </source>
</evidence>
<dbReference type="AlphaFoldDB" id="A0A4Z1I1Q9"/>
<evidence type="ECO:0000313" key="2">
    <source>
        <dbReference type="Proteomes" id="UP000297452"/>
    </source>
</evidence>
<dbReference type="EMBL" id="PQXJ01000248">
    <property type="protein sequence ID" value="TGO55296.1"/>
    <property type="molecule type" value="Genomic_DNA"/>
</dbReference>
<dbReference type="OrthoDB" id="3472523at2759"/>
<gene>
    <name evidence="1" type="ORF">BOTNAR_0248g00120</name>
</gene>